<dbReference type="GO" id="GO:1902936">
    <property type="term" value="F:phosphatidylinositol bisphosphate binding"/>
    <property type="evidence" value="ECO:0007669"/>
    <property type="project" value="TreeGrafter"/>
</dbReference>
<sequence length="335" mass="38035">MKIIIFFCRKTNSLCFLNKFKLTSQKTRSIGMSEYLEYQWNLSSPTSENNDLPAKPQPLTKTQSIAAIRDLLPTRPDVGFLCTEDEFLLRFLNARKFKIEASFNLLVNYYLYRQKYRHLFIGLNVHDPLIRRALFDGIPGVLPQCDKRGRRILMIYASNWNIEEYSLLTIYRALLLSLEKLIKDQQTQMAGLIVIVDWTGFSLKHTSALSPKALKLMLEGLQDAFPARFKAIHMVGQPWYLEAALSVIKPFLKEKTRNKIMLHGANLSKLHEHMDKDQLPAELGGEGPAYHAGKWAEELIGTSLDPSLAIQDEQAAANAVKKSQTFSGGIAEEAC</sequence>
<dbReference type="SMART" id="SM01100">
    <property type="entry name" value="CRAL_TRIO_N"/>
    <property type="match status" value="1"/>
</dbReference>
<dbReference type="PANTHER" id="PTHR10174">
    <property type="entry name" value="ALPHA-TOCOPHEROL TRANSFER PROTEIN-RELATED"/>
    <property type="match status" value="1"/>
</dbReference>
<dbReference type="Proteomes" id="UP000494165">
    <property type="component" value="Unassembled WGS sequence"/>
</dbReference>
<reference evidence="2 3" key="1">
    <citation type="submission" date="2020-04" db="EMBL/GenBank/DDBJ databases">
        <authorList>
            <person name="Alioto T."/>
            <person name="Alioto T."/>
            <person name="Gomez Garrido J."/>
        </authorList>
    </citation>
    <scope>NUCLEOTIDE SEQUENCE [LARGE SCALE GENOMIC DNA]</scope>
</reference>
<dbReference type="PRINTS" id="PR00180">
    <property type="entry name" value="CRETINALDHBP"/>
</dbReference>
<dbReference type="Pfam" id="PF00650">
    <property type="entry name" value="CRAL_TRIO"/>
    <property type="match status" value="1"/>
</dbReference>
<organism evidence="2 3">
    <name type="scientific">Cloeon dipterum</name>
    <dbReference type="NCBI Taxonomy" id="197152"/>
    <lineage>
        <taxon>Eukaryota</taxon>
        <taxon>Metazoa</taxon>
        <taxon>Ecdysozoa</taxon>
        <taxon>Arthropoda</taxon>
        <taxon>Hexapoda</taxon>
        <taxon>Insecta</taxon>
        <taxon>Pterygota</taxon>
        <taxon>Palaeoptera</taxon>
        <taxon>Ephemeroptera</taxon>
        <taxon>Pisciforma</taxon>
        <taxon>Baetidae</taxon>
        <taxon>Cloeon</taxon>
    </lineage>
</organism>
<evidence type="ECO:0000259" key="1">
    <source>
        <dbReference type="PROSITE" id="PS50191"/>
    </source>
</evidence>
<dbReference type="InterPro" id="IPR036273">
    <property type="entry name" value="CRAL/TRIO_N_dom_sf"/>
</dbReference>
<dbReference type="InterPro" id="IPR036865">
    <property type="entry name" value="CRAL-TRIO_dom_sf"/>
</dbReference>
<proteinExistence type="predicted"/>
<dbReference type="InterPro" id="IPR011074">
    <property type="entry name" value="CRAL/TRIO_N_dom"/>
</dbReference>
<dbReference type="EMBL" id="CADEPI010000139">
    <property type="protein sequence ID" value="CAB3377129.1"/>
    <property type="molecule type" value="Genomic_DNA"/>
</dbReference>
<feature type="domain" description="CRAL-TRIO" evidence="1">
    <location>
        <begin position="126"/>
        <end position="291"/>
    </location>
</feature>
<accession>A0A8S1D9U1</accession>
<gene>
    <name evidence="2" type="ORF">CLODIP_2_CD11510</name>
</gene>
<dbReference type="AlphaFoldDB" id="A0A8S1D9U1"/>
<comment type="caution">
    <text evidence="2">The sequence shown here is derived from an EMBL/GenBank/DDBJ whole genome shotgun (WGS) entry which is preliminary data.</text>
</comment>
<dbReference type="Pfam" id="PF03765">
    <property type="entry name" value="CRAL_TRIO_N"/>
    <property type="match status" value="1"/>
</dbReference>
<dbReference type="OrthoDB" id="7837562at2759"/>
<dbReference type="SUPFAM" id="SSF46938">
    <property type="entry name" value="CRAL/TRIO N-terminal domain"/>
    <property type="match status" value="1"/>
</dbReference>
<keyword evidence="3" id="KW-1185">Reference proteome</keyword>
<dbReference type="PROSITE" id="PS50191">
    <property type="entry name" value="CRAL_TRIO"/>
    <property type="match status" value="1"/>
</dbReference>
<evidence type="ECO:0000313" key="2">
    <source>
        <dbReference type="EMBL" id="CAB3377129.1"/>
    </source>
</evidence>
<dbReference type="SUPFAM" id="SSF52087">
    <property type="entry name" value="CRAL/TRIO domain"/>
    <property type="match status" value="1"/>
</dbReference>
<dbReference type="PANTHER" id="PTHR10174:SF231">
    <property type="entry name" value="CLAVESIN-2-LIKE PROTEIN"/>
    <property type="match status" value="1"/>
</dbReference>
<dbReference type="CDD" id="cd00170">
    <property type="entry name" value="SEC14"/>
    <property type="match status" value="1"/>
</dbReference>
<dbReference type="SMART" id="SM00516">
    <property type="entry name" value="SEC14"/>
    <property type="match status" value="1"/>
</dbReference>
<dbReference type="Gene3D" id="3.40.525.10">
    <property type="entry name" value="CRAL-TRIO lipid binding domain"/>
    <property type="match status" value="1"/>
</dbReference>
<dbReference type="Gene3D" id="1.10.8.20">
    <property type="entry name" value="N-terminal domain of phosphatidylinositol transfer protein sec14p"/>
    <property type="match status" value="1"/>
</dbReference>
<name>A0A8S1D9U1_9INSE</name>
<dbReference type="GO" id="GO:0016020">
    <property type="term" value="C:membrane"/>
    <property type="evidence" value="ECO:0007669"/>
    <property type="project" value="TreeGrafter"/>
</dbReference>
<evidence type="ECO:0000313" key="3">
    <source>
        <dbReference type="Proteomes" id="UP000494165"/>
    </source>
</evidence>
<dbReference type="InterPro" id="IPR001251">
    <property type="entry name" value="CRAL-TRIO_dom"/>
</dbReference>
<protein>
    <recommendedName>
        <fullName evidence="1">CRAL-TRIO domain-containing protein</fullName>
    </recommendedName>
</protein>